<evidence type="ECO:0000256" key="4">
    <source>
        <dbReference type="ARBA" id="ARBA00022827"/>
    </source>
</evidence>
<evidence type="ECO:0000313" key="10">
    <source>
        <dbReference type="EMBL" id="NNF06685.1"/>
    </source>
</evidence>
<evidence type="ECO:0000256" key="5">
    <source>
        <dbReference type="ARBA" id="ARBA00022857"/>
    </source>
</evidence>
<feature type="binding site" evidence="8">
    <location>
        <position position="374"/>
    </location>
    <ligand>
        <name>NADP(+)</name>
        <dbReference type="ChEBI" id="CHEBI:58349"/>
    </ligand>
</feature>
<dbReference type="GO" id="GO:0016491">
    <property type="term" value="F:oxidoreductase activity"/>
    <property type="evidence" value="ECO:0007669"/>
    <property type="project" value="UniProtKB-KW"/>
</dbReference>
<dbReference type="Proteomes" id="UP000547674">
    <property type="component" value="Unassembled WGS sequence"/>
</dbReference>
<evidence type="ECO:0000256" key="3">
    <source>
        <dbReference type="ARBA" id="ARBA00022630"/>
    </source>
</evidence>
<evidence type="ECO:0000256" key="7">
    <source>
        <dbReference type="PIRSR" id="PIRSR000362-1"/>
    </source>
</evidence>
<keyword evidence="5 8" id="KW-0521">NADP</keyword>
<feature type="binding site" evidence="7">
    <location>
        <position position="21"/>
    </location>
    <ligand>
        <name>FAD</name>
        <dbReference type="ChEBI" id="CHEBI:57692"/>
    </ligand>
</feature>
<keyword evidence="3" id="KW-0285">Flavoprotein</keyword>
<keyword evidence="4 7" id="KW-0274">FAD</keyword>
<feature type="binding site" evidence="7">
    <location>
        <position position="367"/>
    </location>
    <ligand>
        <name>FAD</name>
        <dbReference type="ChEBI" id="CHEBI:57692"/>
    </ligand>
</feature>
<dbReference type="Gene3D" id="3.50.50.60">
    <property type="entry name" value="FAD/NAD(P)-binding domain"/>
    <property type="match status" value="1"/>
</dbReference>
<feature type="binding site" evidence="7">
    <location>
        <position position="50"/>
    </location>
    <ligand>
        <name>FAD</name>
        <dbReference type="ChEBI" id="CHEBI:57692"/>
    </ligand>
</feature>
<feature type="binding site" evidence="8">
    <location>
        <begin position="201"/>
        <end position="202"/>
    </location>
    <ligand>
        <name>NADP(+)</name>
        <dbReference type="ChEBI" id="CHEBI:58349"/>
    </ligand>
</feature>
<dbReference type="AlphaFoldDB" id="A0A7Y2E8N9"/>
<dbReference type="SUPFAM" id="SSF51971">
    <property type="entry name" value="Nucleotide-binding domain"/>
    <property type="match status" value="2"/>
</dbReference>
<accession>A0A7Y2E8N9</accession>
<name>A0A7Y2E8N9_UNCEI</name>
<dbReference type="PRINTS" id="PR00419">
    <property type="entry name" value="ADXRDTASE"/>
</dbReference>
<gene>
    <name evidence="10" type="ORF">HKN21_07990</name>
</gene>
<protein>
    <submittedName>
        <fullName evidence="10">NADP oxidoreductase</fullName>
    </submittedName>
</protein>
<dbReference type="InterPro" id="IPR021163">
    <property type="entry name" value="Ferredox_Rdtase_adrenod"/>
</dbReference>
<proteinExistence type="inferred from homology"/>
<dbReference type="Gene3D" id="3.40.50.720">
    <property type="entry name" value="NAD(P)-binding Rossmann-like Domain"/>
    <property type="match status" value="1"/>
</dbReference>
<evidence type="ECO:0000256" key="8">
    <source>
        <dbReference type="PIRSR" id="PIRSR000362-2"/>
    </source>
</evidence>
<dbReference type="PANTHER" id="PTHR48467:SF1">
    <property type="entry name" value="GLUTAMATE SYNTHASE 1 [NADH], CHLOROPLASTIC-LIKE"/>
    <property type="match status" value="1"/>
</dbReference>
<evidence type="ECO:0000313" key="11">
    <source>
        <dbReference type="Proteomes" id="UP000547674"/>
    </source>
</evidence>
<sequence>MTALGSESRPLRVAVIGSGPSGFYAAEAFFKADPVVEVDVFDRLPTPYGLVRGGVAPDHQKIKNVIKVYERIASNERFRFLGNVFVGKDISVASLQEYYDAILFTCGAETDRRLGIPGEDLPGSYTATEFVGWYNAHPDYRDRNFDLSGKVAVVIGQGNVAMDVSRILAKTVNELKETDIAAHALEALSKSNIKEIYLIGRRGPAQAKFTPPEIKEIGVLEDCEPVVKKEDLILNPESAQELEDSGNKQNKKNYETLVEFSERDDRNTSKKYICRFLEGPVAIKGDGKVQSVVLAKNKLVGEAGNQWAEATGETVEIPCDIFFRSIGYRGIAVPGVPFEERKGIFPNEKGRILEGGAHIPGLYAAGWIKRGPSGVIGTNKPDAYETVDMILEDLGSLSPCANPSTDALIQKLGADGVRVVTFDDWKRIDEAEVAQGKAAGKPREKFASTPDMLKVLDS</sequence>
<evidence type="ECO:0000256" key="1">
    <source>
        <dbReference type="ARBA" id="ARBA00001974"/>
    </source>
</evidence>
<feature type="binding site" evidence="7">
    <location>
        <position position="86"/>
    </location>
    <ligand>
        <name>FAD</name>
        <dbReference type="ChEBI" id="CHEBI:57692"/>
    </ligand>
</feature>
<evidence type="ECO:0000256" key="9">
    <source>
        <dbReference type="SAM" id="MobiDB-lite"/>
    </source>
</evidence>
<dbReference type="EMBL" id="JABDJR010000315">
    <property type="protein sequence ID" value="NNF06685.1"/>
    <property type="molecule type" value="Genomic_DNA"/>
</dbReference>
<dbReference type="InterPro" id="IPR036188">
    <property type="entry name" value="FAD/NAD-bd_sf"/>
</dbReference>
<feature type="binding site" evidence="7">
    <location>
        <begin position="374"/>
        <end position="376"/>
    </location>
    <ligand>
        <name>FAD</name>
        <dbReference type="ChEBI" id="CHEBI:57692"/>
    </ligand>
</feature>
<feature type="region of interest" description="Disordered" evidence="9">
    <location>
        <begin position="436"/>
        <end position="458"/>
    </location>
</feature>
<dbReference type="PIRSF" id="PIRSF000362">
    <property type="entry name" value="FNR"/>
    <property type="match status" value="1"/>
</dbReference>
<reference evidence="10 11" key="1">
    <citation type="submission" date="2020-03" db="EMBL/GenBank/DDBJ databases">
        <title>Metabolic flexibility allows generalist bacteria to become dominant in a frequently disturbed ecosystem.</title>
        <authorList>
            <person name="Chen Y.-J."/>
            <person name="Leung P.M."/>
            <person name="Bay S.K."/>
            <person name="Hugenholtz P."/>
            <person name="Kessler A.J."/>
            <person name="Shelley G."/>
            <person name="Waite D.W."/>
            <person name="Cook P.L."/>
            <person name="Greening C."/>
        </authorList>
    </citation>
    <scope>NUCLEOTIDE SEQUENCE [LARGE SCALE GENOMIC DNA]</scope>
    <source>
        <strain evidence="10">SS_bin_28</strain>
    </source>
</reference>
<feature type="binding site" evidence="8">
    <location>
        <begin position="157"/>
        <end position="160"/>
    </location>
    <ligand>
        <name>NADP(+)</name>
        <dbReference type="ChEBI" id="CHEBI:58349"/>
    </ligand>
</feature>
<comment type="cofactor">
    <cofactor evidence="1 7">
        <name>FAD</name>
        <dbReference type="ChEBI" id="CHEBI:57692"/>
    </cofactor>
</comment>
<comment type="similarity">
    <text evidence="2">Belongs to the ferredoxin--NADP reductase type 1 family.</text>
</comment>
<organism evidence="10 11">
    <name type="scientific">Eiseniibacteriota bacterium</name>
    <dbReference type="NCBI Taxonomy" id="2212470"/>
    <lineage>
        <taxon>Bacteria</taxon>
        <taxon>Candidatus Eiseniibacteriota</taxon>
    </lineage>
</organism>
<dbReference type="PANTHER" id="PTHR48467">
    <property type="entry name" value="GLUTAMATE SYNTHASE 1 [NADH], CHLOROPLASTIC-LIKE"/>
    <property type="match status" value="1"/>
</dbReference>
<evidence type="ECO:0000256" key="2">
    <source>
        <dbReference type="ARBA" id="ARBA00008312"/>
    </source>
</evidence>
<dbReference type="InterPro" id="IPR055275">
    <property type="entry name" value="Ferredox_Rdtase"/>
</dbReference>
<comment type="caution">
    <text evidence="10">The sequence shown here is derived from an EMBL/GenBank/DDBJ whole genome shotgun (WGS) entry which is preliminary data.</text>
</comment>
<feature type="binding site" evidence="8">
    <location>
        <position position="213"/>
    </location>
    <ligand>
        <name>NADP(+)</name>
        <dbReference type="ChEBI" id="CHEBI:58349"/>
    </ligand>
</feature>
<keyword evidence="6" id="KW-0560">Oxidoreductase</keyword>
<evidence type="ECO:0000256" key="6">
    <source>
        <dbReference type="ARBA" id="ARBA00023002"/>
    </source>
</evidence>